<protein>
    <submittedName>
        <fullName evidence="2">Uncharacterized protein</fullName>
    </submittedName>
</protein>
<dbReference type="Proteomes" id="UP000299102">
    <property type="component" value="Unassembled WGS sequence"/>
</dbReference>
<keyword evidence="3" id="KW-1185">Reference proteome</keyword>
<reference evidence="2 3" key="1">
    <citation type="journal article" date="2019" name="Commun. Biol.">
        <title>The bagworm genome reveals a unique fibroin gene that provides high tensile strength.</title>
        <authorList>
            <person name="Kono N."/>
            <person name="Nakamura H."/>
            <person name="Ohtoshi R."/>
            <person name="Tomita M."/>
            <person name="Numata K."/>
            <person name="Arakawa K."/>
        </authorList>
    </citation>
    <scope>NUCLEOTIDE SEQUENCE [LARGE SCALE GENOMIC DNA]</scope>
</reference>
<proteinExistence type="predicted"/>
<keyword evidence="1" id="KW-0812">Transmembrane</keyword>
<organism evidence="2 3">
    <name type="scientific">Eumeta variegata</name>
    <name type="common">Bagworm moth</name>
    <name type="synonym">Eumeta japonica</name>
    <dbReference type="NCBI Taxonomy" id="151549"/>
    <lineage>
        <taxon>Eukaryota</taxon>
        <taxon>Metazoa</taxon>
        <taxon>Ecdysozoa</taxon>
        <taxon>Arthropoda</taxon>
        <taxon>Hexapoda</taxon>
        <taxon>Insecta</taxon>
        <taxon>Pterygota</taxon>
        <taxon>Neoptera</taxon>
        <taxon>Endopterygota</taxon>
        <taxon>Lepidoptera</taxon>
        <taxon>Glossata</taxon>
        <taxon>Ditrysia</taxon>
        <taxon>Tineoidea</taxon>
        <taxon>Psychidae</taxon>
        <taxon>Oiketicinae</taxon>
        <taxon>Eumeta</taxon>
    </lineage>
</organism>
<name>A0A4C1W764_EUMVA</name>
<sequence length="115" mass="13150">MPDIRMQTTSLANSINRTKYIEKFLNKFNITEANSNSVPDDLHVKLTKTEGLSERKHRYREAVGSFIHAVSLILLLDDTVTIAFYGLRDTTWSAPAADNENSWRHQTTPRIFPSI</sequence>
<keyword evidence="1" id="KW-1133">Transmembrane helix</keyword>
<evidence type="ECO:0000256" key="1">
    <source>
        <dbReference type="SAM" id="Phobius"/>
    </source>
</evidence>
<accession>A0A4C1W764</accession>
<evidence type="ECO:0000313" key="3">
    <source>
        <dbReference type="Proteomes" id="UP000299102"/>
    </source>
</evidence>
<comment type="caution">
    <text evidence="2">The sequence shown here is derived from an EMBL/GenBank/DDBJ whole genome shotgun (WGS) entry which is preliminary data.</text>
</comment>
<gene>
    <name evidence="2" type="ORF">EVAR_38310_1</name>
</gene>
<evidence type="ECO:0000313" key="2">
    <source>
        <dbReference type="EMBL" id="GBP47198.1"/>
    </source>
</evidence>
<feature type="transmembrane region" description="Helical" evidence="1">
    <location>
        <begin position="62"/>
        <end position="85"/>
    </location>
</feature>
<dbReference type="EMBL" id="BGZK01000497">
    <property type="protein sequence ID" value="GBP47198.1"/>
    <property type="molecule type" value="Genomic_DNA"/>
</dbReference>
<keyword evidence="1" id="KW-0472">Membrane</keyword>
<dbReference type="AlphaFoldDB" id="A0A4C1W764"/>